<evidence type="ECO:0000256" key="1">
    <source>
        <dbReference type="SAM" id="MobiDB-lite"/>
    </source>
</evidence>
<dbReference type="AlphaFoldDB" id="A0A644YUA1"/>
<evidence type="ECO:0000313" key="2">
    <source>
        <dbReference type="EMBL" id="MPM32106.1"/>
    </source>
</evidence>
<organism evidence="2">
    <name type="scientific">bioreactor metagenome</name>
    <dbReference type="NCBI Taxonomy" id="1076179"/>
    <lineage>
        <taxon>unclassified sequences</taxon>
        <taxon>metagenomes</taxon>
        <taxon>ecological metagenomes</taxon>
    </lineage>
</organism>
<evidence type="ECO:0008006" key="3">
    <source>
        <dbReference type="Google" id="ProtNLM"/>
    </source>
</evidence>
<feature type="region of interest" description="Disordered" evidence="1">
    <location>
        <begin position="115"/>
        <end position="156"/>
    </location>
</feature>
<feature type="region of interest" description="Disordered" evidence="1">
    <location>
        <begin position="66"/>
        <end position="89"/>
    </location>
</feature>
<name>A0A644YUA1_9ZZZZ</name>
<proteinExistence type="predicted"/>
<comment type="caution">
    <text evidence="2">The sequence shown here is derived from an EMBL/GenBank/DDBJ whole genome shotgun (WGS) entry which is preliminary data.</text>
</comment>
<sequence length="717" mass="76363">MEIGHGSGRRHRVGVGSEQVRGGLKLRPGSHVPGEGGHHYGTAHQGRVYKVLADAAKELLGNHDGEKAAHKQRKIGHAHGADKRQQHTRDHCGKIAHGLLLLHKLAVYPLPRRAENHAGTGHSQRPKAKRPNSVSKGGQHGDNHVQHNGTGVFRGADMGRRRGDQLQIFIVGHLSRLLLLCLVRQCGGLFGGCLIGGRFILYQLLAGFKHMSQMNPGGADIGARAAFHAVHNVGGVQLLGHPLGGILVHKQGLQLHRTDGNALAAADALGVLHGLLLVFTKRQNRAGALGHRDVRSVLGHAHHRAAGDQLICTVLQAAAGVQQVCHGGPDGTLQILRVNHAGAGDGNHLGHHRQPLGDGPVDGAGGVDVEHGAADGGGQSSRRDLLAGNGLAELLFTALGVTAVQGFHHHGGMLLGNDLVHGVNSVALVVFHTDDDLIHAKHFGQINRASDDFLGALQHGAMVACDVGLALRAVDDHGVDLADTAGNLHMGGEGCAAHADNASFLDDLHHLFDGECIGVRGSLDLFAQLVFHVVFDHDGGHVAPHGIGTGLHGLYRAGNAGVNRCAQAAELADFLSDLHMVTRFDKGCARSAEVHGHGDDHLSRGRQLFDGLFIGGGLHIMGMNTAEKRLCHCFHLIFLLVRALKVALPHTAHYSTPKMNKCPDCKHRFSQKFVLYLTNFVYLLTRANRVLPSFPMHDTLVKRRAVATSVPLLYEMG</sequence>
<feature type="region of interest" description="Disordered" evidence="1">
    <location>
        <begin position="344"/>
        <end position="380"/>
    </location>
</feature>
<gene>
    <name evidence="2" type="ORF">SDC9_78665</name>
</gene>
<feature type="compositionally biased region" description="Basic and acidic residues" evidence="1">
    <location>
        <begin position="79"/>
        <end position="89"/>
    </location>
</feature>
<dbReference type="EMBL" id="VSSQ01006271">
    <property type="protein sequence ID" value="MPM32106.1"/>
    <property type="molecule type" value="Genomic_DNA"/>
</dbReference>
<accession>A0A644YUA1</accession>
<reference evidence="2" key="1">
    <citation type="submission" date="2019-08" db="EMBL/GenBank/DDBJ databases">
        <authorList>
            <person name="Kucharzyk K."/>
            <person name="Murdoch R.W."/>
            <person name="Higgins S."/>
            <person name="Loffler F."/>
        </authorList>
    </citation>
    <scope>NUCLEOTIDE SEQUENCE</scope>
</reference>
<protein>
    <recommendedName>
        <fullName evidence="3">NAD-specific glutamate dehydrogenase</fullName>
    </recommendedName>
</protein>